<dbReference type="Pfam" id="PF04324">
    <property type="entry name" value="Fer2_BFD"/>
    <property type="match status" value="1"/>
</dbReference>
<evidence type="ECO:0000259" key="3">
    <source>
        <dbReference type="Pfam" id="PF07992"/>
    </source>
</evidence>
<proteinExistence type="predicted"/>
<dbReference type="Proteomes" id="UP001163878">
    <property type="component" value="Chromosome"/>
</dbReference>
<dbReference type="InterPro" id="IPR017224">
    <property type="entry name" value="Opine_Oxase_asu/HCN_bsu"/>
</dbReference>
<dbReference type="SUPFAM" id="SSF51905">
    <property type="entry name" value="FAD/NAD(P)-binding domain"/>
    <property type="match status" value="1"/>
</dbReference>
<dbReference type="RefSeq" id="WP_264245683.1">
    <property type="nucleotide sequence ID" value="NZ_CP107567.1"/>
</dbReference>
<dbReference type="PIRSF" id="PIRSF037495">
    <property type="entry name" value="Opine_OX_OoxA/HcnB"/>
    <property type="match status" value="1"/>
</dbReference>
<evidence type="ECO:0000313" key="4">
    <source>
        <dbReference type="EMBL" id="UYQ63414.1"/>
    </source>
</evidence>
<dbReference type="PANTHER" id="PTHR42949">
    <property type="entry name" value="ANAEROBIC GLYCEROL-3-PHOSPHATE DEHYDROGENASE SUBUNIT B"/>
    <property type="match status" value="1"/>
</dbReference>
<dbReference type="PRINTS" id="PR00411">
    <property type="entry name" value="PNDRDTASEI"/>
</dbReference>
<dbReference type="InterPro" id="IPR051691">
    <property type="entry name" value="Metab_Enz_Cyan_OpOx_G3PDH"/>
</dbReference>
<evidence type="ECO:0000313" key="5">
    <source>
        <dbReference type="Proteomes" id="UP001163878"/>
    </source>
</evidence>
<dbReference type="Pfam" id="PF07992">
    <property type="entry name" value="Pyr_redox_2"/>
    <property type="match status" value="1"/>
</dbReference>
<dbReference type="PANTHER" id="PTHR42949:SF3">
    <property type="entry name" value="ANAEROBIC GLYCEROL-3-PHOSPHATE DEHYDROGENASE SUBUNIT B"/>
    <property type="match status" value="1"/>
</dbReference>
<keyword evidence="1" id="KW-0560">Oxidoreductase</keyword>
<organism evidence="4 5">
    <name type="scientific">Streptomyces peucetius</name>
    <dbReference type="NCBI Taxonomy" id="1950"/>
    <lineage>
        <taxon>Bacteria</taxon>
        <taxon>Bacillati</taxon>
        <taxon>Actinomycetota</taxon>
        <taxon>Actinomycetes</taxon>
        <taxon>Kitasatosporales</taxon>
        <taxon>Streptomycetaceae</taxon>
        <taxon>Streptomyces</taxon>
    </lineage>
</organism>
<keyword evidence="5" id="KW-1185">Reference proteome</keyword>
<feature type="domain" description="FAD/NAD(P)-binding" evidence="3">
    <location>
        <begin position="9"/>
        <end position="321"/>
    </location>
</feature>
<evidence type="ECO:0000256" key="1">
    <source>
        <dbReference type="ARBA" id="ARBA00023002"/>
    </source>
</evidence>
<gene>
    <name evidence="4" type="ORF">OGH68_19410</name>
</gene>
<dbReference type="InterPro" id="IPR036188">
    <property type="entry name" value="FAD/NAD-bd_sf"/>
</dbReference>
<sequence length="484" mass="50187">MPNSVSEPYDLVVVGAGAAGLSGAVTASESGLSVALLDASEHLGGQFYRHPAAALGAVRPEALHHDWSVFADLRRRLESSGVSRLAGHHVWSVTRDDDCWAVHAVTGADGDQERPVRVRARALLLATGAYERQLPFPGWTLPGVVGAGGAQAMLKSGLVLPGKKVVVAGSGPLLLAVAASLAAAGARVPAVVEASGYLRYARHPRALAANPHKLVEAVVHGGAMLRHRVRPLLRSAVTHVHGAERVEAVTVARLDRDWRAVPGSERRIECDALAVGHGLAPQIELATALGCATRRTVDATAALVLDGLQETTVPGVWSAGETGGVGGSRLAIAEGELAALSIAARLTGRSELPRGRHAGRLRRRRDRMRAFADALAAAHAPGPGWPQWLPDDTDVCRCEEVTAGRVREAVTDLGAGDARTVKLLTRAGMGWCQGRMCGAAVACLAAGGGEVPPPAERRPFAVPVPLGALAGLDPATAPSDPTDD</sequence>
<reference evidence="4" key="1">
    <citation type="submission" date="2022-10" db="EMBL/GenBank/DDBJ databases">
        <title>Cytochrome P450 Catalyzes Benzene Ring Formation in the Biosynthesis of Trialkyl-Substituted Aromatic Polyketides.</title>
        <authorList>
            <person name="Zhao E."/>
            <person name="Ge H."/>
        </authorList>
    </citation>
    <scope>NUCLEOTIDE SEQUENCE</scope>
    <source>
        <strain evidence="4">NA0869</strain>
    </source>
</reference>
<dbReference type="InterPro" id="IPR041854">
    <property type="entry name" value="BFD-like_2Fe2S-bd_dom_sf"/>
</dbReference>
<dbReference type="PRINTS" id="PR00368">
    <property type="entry name" value="FADPNR"/>
</dbReference>
<dbReference type="InterPro" id="IPR007419">
    <property type="entry name" value="BFD-like_2Fe2S-bd_dom"/>
</dbReference>
<dbReference type="Gene3D" id="3.50.50.60">
    <property type="entry name" value="FAD/NAD(P)-binding domain"/>
    <property type="match status" value="2"/>
</dbReference>
<dbReference type="CDD" id="cd19946">
    <property type="entry name" value="GlpA-like_Fer2_BFD-like"/>
    <property type="match status" value="1"/>
</dbReference>
<dbReference type="InterPro" id="IPR023753">
    <property type="entry name" value="FAD/NAD-binding_dom"/>
</dbReference>
<dbReference type="EMBL" id="CP107567">
    <property type="protein sequence ID" value="UYQ63414.1"/>
    <property type="molecule type" value="Genomic_DNA"/>
</dbReference>
<accession>A0ABY6I9N4</accession>
<protein>
    <submittedName>
        <fullName evidence="4">FAD-dependent oxidoreductase</fullName>
    </submittedName>
</protein>
<dbReference type="Gene3D" id="1.10.10.1100">
    <property type="entry name" value="BFD-like [2Fe-2S]-binding domain"/>
    <property type="match status" value="1"/>
</dbReference>
<name>A0ABY6I9N4_STRPE</name>
<feature type="domain" description="BFD-like [2Fe-2S]-binding" evidence="2">
    <location>
        <begin position="395"/>
        <end position="442"/>
    </location>
</feature>
<evidence type="ECO:0000259" key="2">
    <source>
        <dbReference type="Pfam" id="PF04324"/>
    </source>
</evidence>